<evidence type="ECO:0000313" key="1">
    <source>
        <dbReference type="EMBL" id="KAI4860944.1"/>
    </source>
</evidence>
<organism evidence="1 2">
    <name type="scientific">Hypoxylon rubiginosum</name>
    <dbReference type="NCBI Taxonomy" id="110542"/>
    <lineage>
        <taxon>Eukaryota</taxon>
        <taxon>Fungi</taxon>
        <taxon>Dikarya</taxon>
        <taxon>Ascomycota</taxon>
        <taxon>Pezizomycotina</taxon>
        <taxon>Sordariomycetes</taxon>
        <taxon>Xylariomycetidae</taxon>
        <taxon>Xylariales</taxon>
        <taxon>Hypoxylaceae</taxon>
        <taxon>Hypoxylon</taxon>
    </lineage>
</organism>
<dbReference type="Proteomes" id="UP001497700">
    <property type="component" value="Unassembled WGS sequence"/>
</dbReference>
<keyword evidence="2" id="KW-1185">Reference proteome</keyword>
<name>A0ACB9YNP7_9PEZI</name>
<gene>
    <name evidence="1" type="ORF">F4820DRAFT_461295</name>
</gene>
<proteinExistence type="predicted"/>
<keyword evidence="1" id="KW-0378">Hydrolase</keyword>
<reference evidence="1 2" key="1">
    <citation type="journal article" date="2022" name="New Phytol.">
        <title>Ecological generalism drives hyperdiversity of secondary metabolite gene clusters in xylarialean endophytes.</title>
        <authorList>
            <person name="Franco M.E.E."/>
            <person name="Wisecaver J.H."/>
            <person name="Arnold A.E."/>
            <person name="Ju Y.M."/>
            <person name="Slot J.C."/>
            <person name="Ahrendt S."/>
            <person name="Moore L.P."/>
            <person name="Eastman K.E."/>
            <person name="Scott K."/>
            <person name="Konkel Z."/>
            <person name="Mondo S.J."/>
            <person name="Kuo A."/>
            <person name="Hayes R.D."/>
            <person name="Haridas S."/>
            <person name="Andreopoulos B."/>
            <person name="Riley R."/>
            <person name="LaButti K."/>
            <person name="Pangilinan J."/>
            <person name="Lipzen A."/>
            <person name="Amirebrahimi M."/>
            <person name="Yan J."/>
            <person name="Adam C."/>
            <person name="Keymanesh K."/>
            <person name="Ng V."/>
            <person name="Louie K."/>
            <person name="Northen T."/>
            <person name="Drula E."/>
            <person name="Henrissat B."/>
            <person name="Hsieh H.M."/>
            <person name="Youens-Clark K."/>
            <person name="Lutzoni F."/>
            <person name="Miadlikowska J."/>
            <person name="Eastwood D.C."/>
            <person name="Hamelin R.C."/>
            <person name="Grigoriev I.V."/>
            <person name="U'Ren J.M."/>
        </authorList>
    </citation>
    <scope>NUCLEOTIDE SEQUENCE [LARGE SCALE GENOMIC DNA]</scope>
    <source>
        <strain evidence="1 2">CBS 119005</strain>
    </source>
</reference>
<comment type="caution">
    <text evidence="1">The sequence shown here is derived from an EMBL/GenBank/DDBJ whole genome shotgun (WGS) entry which is preliminary data.</text>
</comment>
<evidence type="ECO:0000313" key="2">
    <source>
        <dbReference type="Proteomes" id="UP001497700"/>
    </source>
</evidence>
<dbReference type="EMBL" id="MU393567">
    <property type="protein sequence ID" value="KAI4860944.1"/>
    <property type="molecule type" value="Genomic_DNA"/>
</dbReference>
<protein>
    <submittedName>
        <fullName evidence="1">Inosine-uridine preferring nucleoside hydrolase-domain-containing protein</fullName>
    </submittedName>
</protein>
<accession>A0ACB9YNP7</accession>
<sequence length="895" mass="96629">MNNEQFRRLVAANTPKPSNGASPGATPRGVSLGSRQRSSIPMTPRSVGLHKSEFARQVAEQNRGDKQSKKFKSFDPKGSKLAEGYVDRAQNRTDEEEDERAARIKALEESLKKEEIDQETFDRLQSQIAGGDLSSTHLVKGLDRKLLERVRQGENVYGDDGTKEEEDSEPEDDIDEELDELEEKEIAAVTKEKAAKKGQLSTASLNPSKKRTRDQILAEMKAARDAAKAKEDTGLGSRFKKIGAKPPGTRIERDSKGREVLIVVDEDGHEKRKVRKIQPAAETEEALLKGKETMMPDKNAKPLGMEVPEHYRKQVEEPEDEDVNIFDDVGDDYDPLAGLEDDDSDEESAETKAQLSEAKKEDKAAMPPPPPPATKTESRNYFKDSKTGLVSSESLKAPSMSDPAIQAALKKAASLNPISRLTEEDDKAAKAKAERHKKMLQSNDRDADDMDLGFGTSRFEDEEDFEETKVKFSEWGREDDEGGDGGGGSSKRKRGPKKRKGDANNAADVMRDAFAILLAAYHPGIRLLGISTVHGNASLEKTTKNALAVLAAIGKQDEIAVFAGAPHALARAPTHAPTDIHGESGLDGTSLLPAADPARTAAAHDGPGAVDAMAAALRSCAPNTAWVAATGALTNVAALFQKYPELKGQVAGVSVMGGSVGDGFTAAVMGVVDGAARVGNYTQWAEFNVLIDPEAAAAVLGDPVLAPKTTLVPLDLTHLVLATREVQDMLLYGPPPPEGGPSDGVEGPKREGRGKSDLRVMLVELLNFFAGTYRDVFGIVEGPPLHDPLAVAAVLAGTEHEIPFYDYDPATPEGPGRPRRERFAVEVVTDGTLEDARHRGAQTGRTLVRPLPPGAEGVRIPRGLDIPRFWRVIEECCERADEANEKKVLATSKSS</sequence>